<evidence type="ECO:0000313" key="8">
    <source>
        <dbReference type="EMBL" id="OZC03754.1"/>
    </source>
</evidence>
<evidence type="ECO:0000259" key="7">
    <source>
        <dbReference type="PROSITE" id="PS50109"/>
    </source>
</evidence>
<dbReference type="CDD" id="cd00075">
    <property type="entry name" value="HATPase"/>
    <property type="match status" value="1"/>
</dbReference>
<dbReference type="Gene3D" id="3.30.565.10">
    <property type="entry name" value="Histidine kinase-like ATPase, C-terminal domain"/>
    <property type="match status" value="1"/>
</dbReference>
<evidence type="ECO:0000256" key="4">
    <source>
        <dbReference type="ARBA" id="ARBA00022679"/>
    </source>
</evidence>
<dbReference type="SMART" id="SM00387">
    <property type="entry name" value="HATPase_c"/>
    <property type="match status" value="1"/>
</dbReference>
<dbReference type="RefSeq" id="WP_179271175.1">
    <property type="nucleotide sequence ID" value="NZ_MQWB01000001.1"/>
</dbReference>
<dbReference type="InterPro" id="IPR029016">
    <property type="entry name" value="GAF-like_dom_sf"/>
</dbReference>
<dbReference type="Pfam" id="PF00512">
    <property type="entry name" value="HisKA"/>
    <property type="match status" value="1"/>
</dbReference>
<dbReference type="SMART" id="SM00065">
    <property type="entry name" value="GAF"/>
    <property type="match status" value="1"/>
</dbReference>
<dbReference type="PANTHER" id="PTHR43711">
    <property type="entry name" value="TWO-COMPONENT HISTIDINE KINASE"/>
    <property type="match status" value="1"/>
</dbReference>
<keyword evidence="6" id="KW-0902">Two-component regulatory system</keyword>
<dbReference type="SUPFAM" id="SSF55781">
    <property type="entry name" value="GAF domain-like"/>
    <property type="match status" value="1"/>
</dbReference>
<organism evidence="8 9">
    <name type="scientific">Rubricoccus marinus</name>
    <dbReference type="NCBI Taxonomy" id="716817"/>
    <lineage>
        <taxon>Bacteria</taxon>
        <taxon>Pseudomonadati</taxon>
        <taxon>Rhodothermota</taxon>
        <taxon>Rhodothermia</taxon>
        <taxon>Rhodothermales</taxon>
        <taxon>Rubricoccaceae</taxon>
        <taxon>Rubricoccus</taxon>
    </lineage>
</organism>
<evidence type="ECO:0000256" key="2">
    <source>
        <dbReference type="ARBA" id="ARBA00012438"/>
    </source>
</evidence>
<evidence type="ECO:0000256" key="3">
    <source>
        <dbReference type="ARBA" id="ARBA00022553"/>
    </source>
</evidence>
<sequence length="423" mass="46210">MASPPGAPVTETHLAPRSDEPFEVAVRRLRMLLDVNVALSAVADLDHLLGTIIRTTTSVLQCEAASILLHEPYENVLRFAAATGDEKGALKEVRVPLYGSLAGTIYTENRALLAVDLKRDERHFSNAAEATGFQPRVLLGVPMRIDGVPIGVLEALNPRDAFDAVDAEMLLIVSAQAAVAIRNARQRDALDAARTRLAALDRVKSDFMAVASHELRTPLAALRGFGEILHEEVRPDLVGHAEEVVRSSKRMEAIVETLEEMSQLEHPQRAEPHGRNGNTVTLSDVLARADSGMDRPIDFSLPPAPLLIRGERDRLRLAFSHLLANAVQFTPPEAAIRVEAEVHGDEVHVSIRDEGRGLDPQDLERIFEAFVQTDDPLTRRTEGLGMGLTVARSIVLRHRGRLWATSPGLGQGSTFHVRLPLAA</sequence>
<dbReference type="Proteomes" id="UP000216446">
    <property type="component" value="Unassembled WGS sequence"/>
</dbReference>
<dbReference type="PANTHER" id="PTHR43711:SF1">
    <property type="entry name" value="HISTIDINE KINASE 1"/>
    <property type="match status" value="1"/>
</dbReference>
<dbReference type="PROSITE" id="PS50109">
    <property type="entry name" value="HIS_KIN"/>
    <property type="match status" value="1"/>
</dbReference>
<dbReference type="InParanoid" id="A0A259U1Q9"/>
<proteinExistence type="predicted"/>
<dbReference type="Gene3D" id="1.10.287.130">
    <property type="match status" value="1"/>
</dbReference>
<evidence type="ECO:0000313" key="9">
    <source>
        <dbReference type="Proteomes" id="UP000216446"/>
    </source>
</evidence>
<dbReference type="InterPro" id="IPR003018">
    <property type="entry name" value="GAF"/>
</dbReference>
<evidence type="ECO:0000256" key="5">
    <source>
        <dbReference type="ARBA" id="ARBA00022777"/>
    </source>
</evidence>
<keyword evidence="4" id="KW-0808">Transferase</keyword>
<dbReference type="PRINTS" id="PR00344">
    <property type="entry name" value="BCTRLSENSOR"/>
</dbReference>
<dbReference type="InterPro" id="IPR050736">
    <property type="entry name" value="Sensor_HK_Regulatory"/>
</dbReference>
<comment type="caution">
    <text evidence="8">The sequence shown here is derived from an EMBL/GenBank/DDBJ whole genome shotgun (WGS) entry which is preliminary data.</text>
</comment>
<evidence type="ECO:0000256" key="1">
    <source>
        <dbReference type="ARBA" id="ARBA00000085"/>
    </source>
</evidence>
<comment type="catalytic activity">
    <reaction evidence="1">
        <text>ATP + protein L-histidine = ADP + protein N-phospho-L-histidine.</text>
        <dbReference type="EC" id="2.7.13.3"/>
    </reaction>
</comment>
<dbReference type="InterPro" id="IPR003594">
    <property type="entry name" value="HATPase_dom"/>
</dbReference>
<dbReference type="InterPro" id="IPR005467">
    <property type="entry name" value="His_kinase_dom"/>
</dbReference>
<accession>A0A259U1Q9</accession>
<dbReference type="SUPFAM" id="SSF47384">
    <property type="entry name" value="Homodimeric domain of signal transducing histidine kinase"/>
    <property type="match status" value="1"/>
</dbReference>
<dbReference type="Pfam" id="PF01590">
    <property type="entry name" value="GAF"/>
    <property type="match status" value="1"/>
</dbReference>
<dbReference type="InterPro" id="IPR036097">
    <property type="entry name" value="HisK_dim/P_sf"/>
</dbReference>
<keyword evidence="3" id="KW-0597">Phosphoprotein</keyword>
<dbReference type="InterPro" id="IPR003661">
    <property type="entry name" value="HisK_dim/P_dom"/>
</dbReference>
<dbReference type="InterPro" id="IPR036890">
    <property type="entry name" value="HATPase_C_sf"/>
</dbReference>
<feature type="domain" description="Histidine kinase" evidence="7">
    <location>
        <begin position="210"/>
        <end position="423"/>
    </location>
</feature>
<keyword evidence="5" id="KW-0418">Kinase</keyword>
<keyword evidence="9" id="KW-1185">Reference proteome</keyword>
<name>A0A259U1Q9_9BACT</name>
<evidence type="ECO:0000256" key="6">
    <source>
        <dbReference type="ARBA" id="ARBA00023012"/>
    </source>
</evidence>
<dbReference type="Pfam" id="PF02518">
    <property type="entry name" value="HATPase_c"/>
    <property type="match status" value="1"/>
</dbReference>
<dbReference type="AlphaFoldDB" id="A0A259U1Q9"/>
<dbReference type="SMART" id="SM00388">
    <property type="entry name" value="HisKA"/>
    <property type="match status" value="1"/>
</dbReference>
<protein>
    <recommendedName>
        <fullName evidence="2">histidine kinase</fullName>
        <ecNumber evidence="2">2.7.13.3</ecNumber>
    </recommendedName>
</protein>
<gene>
    <name evidence="8" type="ORF">BSZ36_12630</name>
</gene>
<reference evidence="8 9" key="1">
    <citation type="submission" date="2016-11" db="EMBL/GenBank/DDBJ databases">
        <title>Study of marine rhodopsin-containing bacteria.</title>
        <authorList>
            <person name="Yoshizawa S."/>
            <person name="Kumagai Y."/>
            <person name="Kogure K."/>
        </authorList>
    </citation>
    <scope>NUCLEOTIDE SEQUENCE [LARGE SCALE GENOMIC DNA]</scope>
    <source>
        <strain evidence="8 9">SG-29</strain>
    </source>
</reference>
<dbReference type="GO" id="GO:0000155">
    <property type="term" value="F:phosphorelay sensor kinase activity"/>
    <property type="evidence" value="ECO:0007669"/>
    <property type="project" value="InterPro"/>
</dbReference>
<dbReference type="CDD" id="cd00082">
    <property type="entry name" value="HisKA"/>
    <property type="match status" value="1"/>
</dbReference>
<dbReference type="SUPFAM" id="SSF55874">
    <property type="entry name" value="ATPase domain of HSP90 chaperone/DNA topoisomerase II/histidine kinase"/>
    <property type="match status" value="1"/>
</dbReference>
<dbReference type="EMBL" id="MQWB01000001">
    <property type="protein sequence ID" value="OZC03754.1"/>
    <property type="molecule type" value="Genomic_DNA"/>
</dbReference>
<dbReference type="Gene3D" id="3.30.450.40">
    <property type="match status" value="1"/>
</dbReference>
<dbReference type="InterPro" id="IPR004358">
    <property type="entry name" value="Sig_transdc_His_kin-like_C"/>
</dbReference>
<dbReference type="EC" id="2.7.13.3" evidence="2"/>